<dbReference type="EMBL" id="CP023695">
    <property type="protein sequence ID" value="QEV21902.1"/>
    <property type="molecule type" value="Genomic_DNA"/>
</dbReference>
<evidence type="ECO:0000313" key="2">
    <source>
        <dbReference type="EMBL" id="QEV21902.1"/>
    </source>
</evidence>
<feature type="signal peptide" evidence="1">
    <location>
        <begin position="1"/>
        <end position="19"/>
    </location>
</feature>
<name>A0A5J6HRT9_STRAD</name>
<organism evidence="2 3">
    <name type="scientific">Streptomyces alboniger</name>
    <dbReference type="NCBI Taxonomy" id="132473"/>
    <lineage>
        <taxon>Bacteria</taxon>
        <taxon>Bacillati</taxon>
        <taxon>Actinomycetota</taxon>
        <taxon>Actinomycetes</taxon>
        <taxon>Kitasatosporales</taxon>
        <taxon>Streptomycetaceae</taxon>
        <taxon>Streptomyces</taxon>
        <taxon>Streptomyces aurantiacus group</taxon>
    </lineage>
</organism>
<keyword evidence="1" id="KW-0732">Signal</keyword>
<evidence type="ECO:0000256" key="1">
    <source>
        <dbReference type="SAM" id="SignalP"/>
    </source>
</evidence>
<keyword evidence="3" id="KW-1185">Reference proteome</keyword>
<dbReference type="RefSeq" id="WP_150477716.1">
    <property type="nucleotide sequence ID" value="NZ_CP023695.1"/>
</dbReference>
<gene>
    <name evidence="2" type="ORF">CP975_34210</name>
</gene>
<dbReference type="KEGG" id="salw:CP975_34210"/>
<feature type="chain" id="PRO_5023917565" evidence="1">
    <location>
        <begin position="20"/>
        <end position="136"/>
    </location>
</feature>
<dbReference type="OrthoDB" id="581550at2"/>
<evidence type="ECO:0000313" key="3">
    <source>
        <dbReference type="Proteomes" id="UP000326553"/>
    </source>
</evidence>
<sequence>MLSLAFIVLAVASMNVPPAATSWGLYRAARSCGTAVQQAKRFGLSVERVNATLRVRIDYCPLCDDDPRDSAAYGPIWCQVDHHHNCCTGCPRCVRRLFCKPCTPGSRLVDTPRRGRAAAARLLQAGLRPPLRTGGY</sequence>
<dbReference type="AlphaFoldDB" id="A0A5J6HRT9"/>
<protein>
    <submittedName>
        <fullName evidence="2">Uncharacterized protein</fullName>
    </submittedName>
</protein>
<reference evidence="2 3" key="1">
    <citation type="submission" date="2017-09" db="EMBL/GenBank/DDBJ databases">
        <authorList>
            <person name="Lee N."/>
            <person name="Cho B.-K."/>
        </authorList>
    </citation>
    <scope>NUCLEOTIDE SEQUENCE [LARGE SCALE GENOMIC DNA]</scope>
    <source>
        <strain evidence="2 3">ATCC 12461</strain>
    </source>
</reference>
<dbReference type="InterPro" id="IPR038563">
    <property type="entry name" value="Endonuclease_7_sf"/>
</dbReference>
<dbReference type="Gene3D" id="3.40.1800.10">
    <property type="entry name" value="His-Me finger endonucleases"/>
    <property type="match status" value="1"/>
</dbReference>
<accession>A0A5J6HRT9</accession>
<dbReference type="Proteomes" id="UP000326553">
    <property type="component" value="Chromosome"/>
</dbReference>
<proteinExistence type="predicted"/>
<dbReference type="Pfam" id="PF02945">
    <property type="entry name" value="Endonuclease_7"/>
    <property type="match status" value="1"/>
</dbReference>
<dbReference type="InterPro" id="IPR004211">
    <property type="entry name" value="Endonuclease_7"/>
</dbReference>